<proteinExistence type="predicted"/>
<feature type="non-terminal residue" evidence="1">
    <location>
        <position position="1"/>
    </location>
</feature>
<dbReference type="AlphaFoldDB" id="A0A433D7L0"/>
<feature type="non-terminal residue" evidence="1">
    <location>
        <position position="457"/>
    </location>
</feature>
<protein>
    <submittedName>
        <fullName evidence="1">Uncharacterized protein</fullName>
    </submittedName>
</protein>
<accession>A0A433D7L0</accession>
<organism evidence="1 2">
    <name type="scientific">Jimgerdemannia flammicorona</name>
    <dbReference type="NCBI Taxonomy" id="994334"/>
    <lineage>
        <taxon>Eukaryota</taxon>
        <taxon>Fungi</taxon>
        <taxon>Fungi incertae sedis</taxon>
        <taxon>Mucoromycota</taxon>
        <taxon>Mucoromycotina</taxon>
        <taxon>Endogonomycetes</taxon>
        <taxon>Endogonales</taxon>
        <taxon>Endogonaceae</taxon>
        <taxon>Jimgerdemannia</taxon>
    </lineage>
</organism>
<gene>
    <name evidence="1" type="ORF">BC936DRAFT_146481</name>
</gene>
<dbReference type="Proteomes" id="UP000268093">
    <property type="component" value="Unassembled WGS sequence"/>
</dbReference>
<reference evidence="1 2" key="1">
    <citation type="journal article" date="2018" name="New Phytol.">
        <title>Phylogenomics of Endogonaceae and evolution of mycorrhizas within Mucoromycota.</title>
        <authorList>
            <person name="Chang Y."/>
            <person name="Desiro A."/>
            <person name="Na H."/>
            <person name="Sandor L."/>
            <person name="Lipzen A."/>
            <person name="Clum A."/>
            <person name="Barry K."/>
            <person name="Grigoriev I.V."/>
            <person name="Martin F.M."/>
            <person name="Stajich J.E."/>
            <person name="Smith M.E."/>
            <person name="Bonito G."/>
            <person name="Spatafora J.W."/>
        </authorList>
    </citation>
    <scope>NUCLEOTIDE SEQUENCE [LARGE SCALE GENOMIC DNA]</scope>
    <source>
        <strain evidence="1 2">GMNB39</strain>
    </source>
</reference>
<evidence type="ECO:0000313" key="1">
    <source>
        <dbReference type="EMBL" id="RUP46825.1"/>
    </source>
</evidence>
<evidence type="ECO:0000313" key="2">
    <source>
        <dbReference type="Proteomes" id="UP000268093"/>
    </source>
</evidence>
<sequence>VRASRIPKTVNSQDFATSKGLADVTCSIVDKRLTVVSLARHYHLSHSITTYRTALPLIAPYLTHYYGPHTHTQPIPYCLNIGNHTIIYSNQNILVTFTRIQHSTHYHHFILASLTLVVHRLIAVHRSSRRRTSSHRRTSFISSSSIAHSLVRLNIGNYTNRVSPLPPSSVPSSRYRSSTIVRSIDHPFLPVVVHCRRSMLVVLSFHFPSFRSVVSLSINHQHLFPVVYHCRSFFYHYRFRQCRPVVPSSHYDHPPPSFSRSFTIVRSRIILCCRSFIAAGHCSSIICIAVAVPSSRRLVFPSAHYRASTTIIRPVDYSPSTLLLSARRPFVVVNHAEKQRERKAQDNSEHCVCWWFVVVGWLDVGWLVELVVSWWISASNLLIGVSSMEPVASRDQIFIRGVKHAISASENPEATRKTFASYQLAGHRIPRFLRIISTLLRITEVPKQIYSARGFQE</sequence>
<keyword evidence="2" id="KW-1185">Reference proteome</keyword>
<comment type="caution">
    <text evidence="1">The sequence shown here is derived from an EMBL/GenBank/DDBJ whole genome shotgun (WGS) entry which is preliminary data.</text>
</comment>
<name>A0A433D7L0_9FUNG</name>
<dbReference type="EMBL" id="RBNI01005312">
    <property type="protein sequence ID" value="RUP46825.1"/>
    <property type="molecule type" value="Genomic_DNA"/>
</dbReference>